<protein>
    <submittedName>
        <fullName evidence="6">Uncharacterized protein</fullName>
    </submittedName>
</protein>
<evidence type="ECO:0000313" key="7">
    <source>
        <dbReference type="Proteomes" id="UP000054266"/>
    </source>
</evidence>
<feature type="repeat" description="ANK" evidence="2">
    <location>
        <begin position="981"/>
        <end position="1014"/>
    </location>
</feature>
<feature type="repeat" description="ANK" evidence="2">
    <location>
        <begin position="1015"/>
        <end position="1048"/>
    </location>
</feature>
<dbReference type="SUPFAM" id="SSF52540">
    <property type="entry name" value="P-loop containing nucleoside triphosphate hydrolases"/>
    <property type="match status" value="1"/>
</dbReference>
<name>A0A0D2FJ71_9EURO</name>
<dbReference type="Pfam" id="PF24809">
    <property type="entry name" value="DUF7708"/>
    <property type="match status" value="1"/>
</dbReference>
<keyword evidence="7" id="KW-1185">Reference proteome</keyword>
<dbReference type="InterPro" id="IPR027417">
    <property type="entry name" value="P-loop_NTPase"/>
</dbReference>
<dbReference type="Gene3D" id="1.25.40.20">
    <property type="entry name" value="Ankyrin repeat-containing domain"/>
    <property type="match status" value="2"/>
</dbReference>
<dbReference type="PANTHER" id="PTHR10039">
    <property type="entry name" value="AMELOGENIN"/>
    <property type="match status" value="1"/>
</dbReference>
<dbReference type="InterPro" id="IPR056884">
    <property type="entry name" value="NPHP3-like_N"/>
</dbReference>
<dbReference type="InterPro" id="IPR054471">
    <property type="entry name" value="GPIID_WHD"/>
</dbReference>
<evidence type="ECO:0000256" key="1">
    <source>
        <dbReference type="ARBA" id="ARBA00022737"/>
    </source>
</evidence>
<dbReference type="Pfam" id="PF00023">
    <property type="entry name" value="Ank"/>
    <property type="match status" value="1"/>
</dbReference>
<keyword evidence="1" id="KW-0677">Repeat</keyword>
<dbReference type="Pfam" id="PF24883">
    <property type="entry name" value="NPHP3_N"/>
    <property type="match status" value="1"/>
</dbReference>
<dbReference type="AlphaFoldDB" id="A0A0D2FJ71"/>
<evidence type="ECO:0000259" key="4">
    <source>
        <dbReference type="Pfam" id="PF24809"/>
    </source>
</evidence>
<reference evidence="6 7" key="1">
    <citation type="submission" date="2015-01" db="EMBL/GenBank/DDBJ databases">
        <title>The Genome Sequence of Capronia semiimmersa CBS27337.</title>
        <authorList>
            <consortium name="The Broad Institute Genomics Platform"/>
            <person name="Cuomo C."/>
            <person name="de Hoog S."/>
            <person name="Gorbushina A."/>
            <person name="Stielow B."/>
            <person name="Teixiera M."/>
            <person name="Abouelleil A."/>
            <person name="Chapman S.B."/>
            <person name="Priest M."/>
            <person name="Young S.K."/>
            <person name="Wortman J."/>
            <person name="Nusbaum C."/>
            <person name="Birren B."/>
        </authorList>
    </citation>
    <scope>NUCLEOTIDE SEQUENCE [LARGE SCALE GENOMIC DNA]</scope>
    <source>
        <strain evidence="6 7">CBS 27337</strain>
    </source>
</reference>
<accession>A0A0D2FJ71</accession>
<dbReference type="InterPro" id="IPR002110">
    <property type="entry name" value="Ankyrin_rpt"/>
</dbReference>
<evidence type="ECO:0000313" key="6">
    <source>
        <dbReference type="EMBL" id="KIW68113.1"/>
    </source>
</evidence>
<evidence type="ECO:0000256" key="2">
    <source>
        <dbReference type="PROSITE-ProRule" id="PRU00023"/>
    </source>
</evidence>
<dbReference type="SMART" id="SM00248">
    <property type="entry name" value="ANK"/>
    <property type="match status" value="7"/>
</dbReference>
<evidence type="ECO:0000259" key="3">
    <source>
        <dbReference type="Pfam" id="PF22939"/>
    </source>
</evidence>
<feature type="repeat" description="ANK" evidence="2">
    <location>
        <begin position="1122"/>
        <end position="1158"/>
    </location>
</feature>
<keyword evidence="2" id="KW-0040">ANK repeat</keyword>
<sequence length="1225" mass="136601">MALLIHRAAPLKPEIKLAQALSEYEAILQDNEKAEFRSMRSGGPPGVSDVMKVTAAIDRNNSHRRSRRCFGPRLTSVLDSVQQFSTVVDILVGGSQCLLASAIWGTLRLTLQITSSFASYFENLSALFMRVGRACPRYQEYGLLYPKSRRLQKGLCEYFCTIVIVCRKAVLFIRKPFVAQLSSAILNPFRTEFGLCESELAELAAVIREEASLASHHELSNEVKEASSFRAAFSSIVAPQEIQAAKKLKSQKRKLQILNACSTYNYQAAWKRARKSGTSSWIFEQAVYKQWAEELFSNVLWCTGKLGSGKTVCTACLVQETIIRYPDAFVAYFFCSYDDAESLNARTILGSLVRQLLSHLNQEAFDAIAFDDQSEFDEDEMMTHLLTLLPGKHQCFVFVDGLDECTEGELAKLLDSLHRAVRSGSCFHVFCSSRPDMHPRYRAILPPQYKLSLLDENPEIAQYIETALADRLETGNLVLGDPSIILSVRDALLKGSQGMFLWVVFQLESICTEITDEAILNALQCLPRDLPETFDRILRKLDREKGCDPALRKKMFALLAAAQRPLTTDELREAISIEPGETDWDPKKLVNDIHKAIAGCGSLLVVDEEDSSVRFAHHSVNQYITSASRDPAIAAYHIACSAADIFMGEICVTYLNLGIFDTQLTRAKTRTTVQSHTVTSNIVGNTLPRIRGSNIAMKLLKSRKKVDFDLGAHLQEIAAEVERLNGARSSNHPFLAYAKEFWLFHTRHFDQTEQGAYHLWLRLIDDRVPVVTLPWAPSHWTQLDLEVMDWTLNNAHGALFRRIIEEFLQQSSEVVHNKILFFFNCLLAKGQDFKLEGRFYGSVLLIPHVLRHHKLLRLILRRGVNNNVTDARGQAPLSIATRLSALESIELLLIQPDVLVHDSVGGIQFVLIRAVQAGWVHLVRLLLARGDVNVNAIAGASATDWQEYHVTPLLAASVGRREIVKLLLEQRSLNVNCKNISGDSSLSLAATHGNEETVALLLTRDGIDINSRNSDGFSALMLAARHGYASIVKQLLDRKDLDINSGDGEGDTALSVAICFQKPRVVEQLLQRKDVDVNSRNKDGSTALHRAVKAAAMDGPALEILSMLLDRVHVDVNAKDIEGNTALHLAAEISSSNAAGIMALLLARHEIDVNARNEARDTPLHRLIRRNNLPAVRLMLKRQDLDTGISDRLGDTPLGLAFRLGTDAIAKGLKAHIWLNERTFR</sequence>
<dbReference type="PROSITE" id="PS50297">
    <property type="entry name" value="ANK_REP_REGION"/>
    <property type="match status" value="2"/>
</dbReference>
<dbReference type="Gene3D" id="3.40.50.300">
    <property type="entry name" value="P-loop containing nucleotide triphosphate hydrolases"/>
    <property type="match status" value="1"/>
</dbReference>
<evidence type="ECO:0000259" key="5">
    <source>
        <dbReference type="Pfam" id="PF24883"/>
    </source>
</evidence>
<dbReference type="Pfam" id="PF12796">
    <property type="entry name" value="Ank_2"/>
    <property type="match status" value="2"/>
</dbReference>
<dbReference type="InterPro" id="IPR036770">
    <property type="entry name" value="Ankyrin_rpt-contain_sf"/>
</dbReference>
<dbReference type="InterPro" id="IPR056125">
    <property type="entry name" value="DUF7708"/>
</dbReference>
<dbReference type="SUPFAM" id="SSF48403">
    <property type="entry name" value="Ankyrin repeat"/>
    <property type="match status" value="2"/>
</dbReference>
<feature type="domain" description="DUF7708" evidence="4">
    <location>
        <begin position="74"/>
        <end position="219"/>
    </location>
</feature>
<dbReference type="Proteomes" id="UP000054266">
    <property type="component" value="Unassembled WGS sequence"/>
</dbReference>
<dbReference type="HOGENOM" id="CLU_000288_34_3_1"/>
<dbReference type="STRING" id="5601.A0A0D2FJ71"/>
<feature type="domain" description="GPI inositol-deacylase winged helix" evidence="3">
    <location>
        <begin position="552"/>
        <end position="631"/>
    </location>
</feature>
<dbReference type="Pfam" id="PF22939">
    <property type="entry name" value="WHD_GPIID"/>
    <property type="match status" value="1"/>
</dbReference>
<dbReference type="PANTHER" id="PTHR10039:SF10">
    <property type="entry name" value="NACHT DOMAIN-CONTAINING PROTEIN"/>
    <property type="match status" value="1"/>
</dbReference>
<dbReference type="PROSITE" id="PS50088">
    <property type="entry name" value="ANK_REPEAT"/>
    <property type="match status" value="3"/>
</dbReference>
<organism evidence="6 7">
    <name type="scientific">Phialophora macrospora</name>
    <dbReference type="NCBI Taxonomy" id="1851006"/>
    <lineage>
        <taxon>Eukaryota</taxon>
        <taxon>Fungi</taxon>
        <taxon>Dikarya</taxon>
        <taxon>Ascomycota</taxon>
        <taxon>Pezizomycotina</taxon>
        <taxon>Eurotiomycetes</taxon>
        <taxon>Chaetothyriomycetidae</taxon>
        <taxon>Chaetothyriales</taxon>
        <taxon>Herpotrichiellaceae</taxon>
        <taxon>Phialophora</taxon>
    </lineage>
</organism>
<dbReference type="EMBL" id="KN846958">
    <property type="protein sequence ID" value="KIW68113.1"/>
    <property type="molecule type" value="Genomic_DNA"/>
</dbReference>
<proteinExistence type="predicted"/>
<gene>
    <name evidence="6" type="ORF">PV04_04080</name>
</gene>
<feature type="domain" description="Nephrocystin 3-like N-terminal" evidence="5">
    <location>
        <begin position="277"/>
        <end position="434"/>
    </location>
</feature>